<comment type="caution">
    <text evidence="1">The sequence shown here is derived from an EMBL/GenBank/DDBJ whole genome shotgun (WGS) entry which is preliminary data.</text>
</comment>
<keyword evidence="2" id="KW-1185">Reference proteome</keyword>
<reference evidence="2" key="1">
    <citation type="journal article" date="2019" name="Int. J. Syst. Evol. Microbiol.">
        <title>The Global Catalogue of Microorganisms (GCM) 10K type strain sequencing project: providing services to taxonomists for standard genome sequencing and annotation.</title>
        <authorList>
            <consortium name="The Broad Institute Genomics Platform"/>
            <consortium name="The Broad Institute Genome Sequencing Center for Infectious Disease"/>
            <person name="Wu L."/>
            <person name="Ma J."/>
        </authorList>
    </citation>
    <scope>NUCLEOTIDE SEQUENCE [LARGE SCALE GENOMIC DNA]</scope>
    <source>
        <strain evidence="2">JCM 4565</strain>
    </source>
</reference>
<evidence type="ECO:0000313" key="1">
    <source>
        <dbReference type="EMBL" id="GAA0363925.1"/>
    </source>
</evidence>
<evidence type="ECO:0000313" key="2">
    <source>
        <dbReference type="Proteomes" id="UP001500063"/>
    </source>
</evidence>
<accession>A0ABN0XH42</accession>
<protein>
    <submittedName>
        <fullName evidence="1">Type I-E CRISPR-associated protein Cas7/Cse4/CasC</fullName>
    </submittedName>
</protein>
<dbReference type="RefSeq" id="WP_344120633.1">
    <property type="nucleotide sequence ID" value="NZ_BAAABW010000026.1"/>
</dbReference>
<name>A0ABN0XH42_9ACTN</name>
<sequence length="422" mass="45418">MSSLSPLHITITTLHELPPSNINRDDTGAPKMTVFGATPRIAPSSQSQKRPVRLQLQDLFDDPAVRTRRLPELIGEQLVKEHGWDDAWTATRAGLLVILAAGFKGLKASTTGRGKTTRFTGETNTALFLVGNAPALLAAVAERHRDLLQAADDKDLTAAAKKADDGGDPAEVKGLIGTISSADRDEIRRIVNRSNKVISLFGRMLADDPGSRVDGAAQVAFGLGTHAADEQEDYYTAVDDITAQRQDQPGAGFLDVSLHTAGVLRRWASIDLNDLVRNLTGSGMDIDDPHETALEVTAAFLRSFALTLPRAKRRTHPAEVGPDLVHISVRTDQPIDYAGAWSQPVTDSGQGWMGPSIDRYNSYVPKMNKIFGLTGLAAHGHVTTADAPLGNLGARHDGVDDLIAQIVETARAEQATRRQDTL</sequence>
<proteinExistence type="predicted"/>
<dbReference type="NCBIfam" id="TIGR01869">
    <property type="entry name" value="casC_Cse4"/>
    <property type="match status" value="1"/>
</dbReference>
<dbReference type="Proteomes" id="UP001500063">
    <property type="component" value="Unassembled WGS sequence"/>
</dbReference>
<dbReference type="InterPro" id="IPR010148">
    <property type="entry name" value="CRISPR-assoc_prot_CT1975"/>
</dbReference>
<organism evidence="1 2">
    <name type="scientific">Streptomyces blastmyceticus</name>
    <dbReference type="NCBI Taxonomy" id="68180"/>
    <lineage>
        <taxon>Bacteria</taxon>
        <taxon>Bacillati</taxon>
        <taxon>Actinomycetota</taxon>
        <taxon>Actinomycetes</taxon>
        <taxon>Kitasatosporales</taxon>
        <taxon>Streptomycetaceae</taxon>
        <taxon>Streptomyces</taxon>
    </lineage>
</organism>
<dbReference type="EMBL" id="BAAABW010000026">
    <property type="protein sequence ID" value="GAA0363925.1"/>
    <property type="molecule type" value="Genomic_DNA"/>
</dbReference>
<dbReference type="Pfam" id="PF09344">
    <property type="entry name" value="Cas_CT1975"/>
    <property type="match status" value="1"/>
</dbReference>
<gene>
    <name evidence="1" type="primary">cas7e</name>
    <name evidence="1" type="ORF">GCM10010319_47160</name>
</gene>